<keyword evidence="3" id="KW-0808">Transferase</keyword>
<dbReference type="GO" id="GO:0032259">
    <property type="term" value="P:methylation"/>
    <property type="evidence" value="ECO:0007669"/>
    <property type="project" value="UniProtKB-KW"/>
</dbReference>
<proteinExistence type="predicted"/>
<dbReference type="PANTHER" id="PTHR33841">
    <property type="entry name" value="DNA METHYLTRANSFERASE YEEA-RELATED"/>
    <property type="match status" value="1"/>
</dbReference>
<feature type="domain" description="Type II methyltransferase M.TaqI-like" evidence="6">
    <location>
        <begin position="107"/>
        <end position="289"/>
    </location>
</feature>
<gene>
    <name evidence="7" type="ORF">PU630_14175</name>
</gene>
<protein>
    <recommendedName>
        <fullName evidence="1">site-specific DNA-methyltransferase (adenine-specific)</fullName>
        <ecNumber evidence="1">2.1.1.72</ecNumber>
    </recommendedName>
</protein>
<dbReference type="RefSeq" id="WP_275277701.1">
    <property type="nucleotide sequence ID" value="NZ_CP119108.1"/>
</dbReference>
<keyword evidence="4" id="KW-0949">S-adenosyl-L-methionine</keyword>
<evidence type="ECO:0000256" key="4">
    <source>
        <dbReference type="ARBA" id="ARBA00022691"/>
    </source>
</evidence>
<evidence type="ECO:0000256" key="3">
    <source>
        <dbReference type="ARBA" id="ARBA00022679"/>
    </source>
</evidence>
<dbReference type="GO" id="GO:0008168">
    <property type="term" value="F:methyltransferase activity"/>
    <property type="evidence" value="ECO:0007669"/>
    <property type="project" value="UniProtKB-KW"/>
</dbReference>
<evidence type="ECO:0000256" key="2">
    <source>
        <dbReference type="ARBA" id="ARBA00022603"/>
    </source>
</evidence>
<dbReference type="InterPro" id="IPR002052">
    <property type="entry name" value="DNA_methylase_N6_adenine_CS"/>
</dbReference>
<keyword evidence="2 7" id="KW-0489">Methyltransferase</keyword>
<accession>A0ABY8C141</accession>
<dbReference type="PANTHER" id="PTHR33841:SF4">
    <property type="entry name" value="RESTRICTION MODIFICATION SYSTEM DNA SPECIFICITY DOMAIN"/>
    <property type="match status" value="1"/>
</dbReference>
<dbReference type="Gene3D" id="3.40.50.150">
    <property type="entry name" value="Vaccinia Virus protein VP39"/>
    <property type="match status" value="1"/>
</dbReference>
<evidence type="ECO:0000259" key="6">
    <source>
        <dbReference type="Pfam" id="PF07669"/>
    </source>
</evidence>
<dbReference type="EMBL" id="CP119108">
    <property type="protein sequence ID" value="WEG08373.1"/>
    <property type="molecule type" value="Genomic_DNA"/>
</dbReference>
<dbReference type="InterPro" id="IPR050953">
    <property type="entry name" value="N4_N6_ade-DNA_methylase"/>
</dbReference>
<name>A0ABY8C141_9MICO</name>
<dbReference type="Pfam" id="PF07669">
    <property type="entry name" value="Eco57I"/>
    <property type="match status" value="1"/>
</dbReference>
<dbReference type="InterPro" id="IPR029063">
    <property type="entry name" value="SAM-dependent_MTases_sf"/>
</dbReference>
<dbReference type="Proteomes" id="UP001214553">
    <property type="component" value="Chromosome"/>
</dbReference>
<comment type="catalytic activity">
    <reaction evidence="5">
        <text>a 2'-deoxyadenosine in DNA + S-adenosyl-L-methionine = an N(6)-methyl-2'-deoxyadenosine in DNA + S-adenosyl-L-homocysteine + H(+)</text>
        <dbReference type="Rhea" id="RHEA:15197"/>
        <dbReference type="Rhea" id="RHEA-COMP:12418"/>
        <dbReference type="Rhea" id="RHEA-COMP:12419"/>
        <dbReference type="ChEBI" id="CHEBI:15378"/>
        <dbReference type="ChEBI" id="CHEBI:57856"/>
        <dbReference type="ChEBI" id="CHEBI:59789"/>
        <dbReference type="ChEBI" id="CHEBI:90615"/>
        <dbReference type="ChEBI" id="CHEBI:90616"/>
        <dbReference type="EC" id="2.1.1.72"/>
    </reaction>
</comment>
<dbReference type="EC" id="2.1.1.72" evidence="1"/>
<sequence length="539" mass="60010">MSVPVIDGKASFALRGHNPDVLTCIANLSNDEVFTPPELANQMLDTVADAWAEAHDGASIWSDPDVTFLDPFTKSGVFLREITRRLTEGLAEQIPDLWKRVDHILTKQVYGIGITRLTALLARRSVYCSKDATGEHSIATSFDRDWGNIWFERTEHTWAGDKCAYCGASKQAYDRAGDLETHAYAFIHTTDIKKRLAHMFGADVQFDVIIGNPPYQLGESGGEAVGSFAMPVYQKFVDVAKQLEPRFLEMVTPSRWFAGGRGLAEFRAEMLGDRRLKALVDYPDSRDVFAGVDIAGGVSYFLWDRAWDGACEVSTVIDGVAETPMSRYLDEYDLLVRSNRAVSILHKVLTVSAGAEFASLASVVAPIQPFSIRTNFRGAETSAEMVDPVKIYQNGGFGWIERTAIPRNVEWVDQWKVIVSGAVPAGGRPDARGQLYGLIGIRVLAPGTACTETYLVANRFSTEQDATRFANYIRTKFVRFLVSVRTNTHHLYSERFAFVPDLPMDRVWTDQELYEKYALSDIEVSYIESAMRASEPADA</sequence>
<evidence type="ECO:0000256" key="5">
    <source>
        <dbReference type="ARBA" id="ARBA00047942"/>
    </source>
</evidence>
<dbReference type="InterPro" id="IPR011639">
    <property type="entry name" value="MethylTrfase_TaqI-like_dom"/>
</dbReference>
<keyword evidence="8" id="KW-1185">Reference proteome</keyword>
<evidence type="ECO:0000313" key="7">
    <source>
        <dbReference type="EMBL" id="WEG08373.1"/>
    </source>
</evidence>
<dbReference type="PROSITE" id="PS00092">
    <property type="entry name" value="N6_MTASE"/>
    <property type="match status" value="1"/>
</dbReference>
<dbReference type="PRINTS" id="PR00507">
    <property type="entry name" value="N12N6MTFRASE"/>
</dbReference>
<reference evidence="7 8" key="1">
    <citation type="submission" date="2023-03" db="EMBL/GenBank/DDBJ databases">
        <title>Genome sequence of Microbacterium sp. KACC 23027.</title>
        <authorList>
            <person name="Kim S."/>
            <person name="Heo J."/>
            <person name="Kwon S.-W."/>
        </authorList>
    </citation>
    <scope>NUCLEOTIDE SEQUENCE [LARGE SCALE GENOMIC DNA]</scope>
    <source>
        <strain evidence="7 8">KACC 23027</strain>
    </source>
</reference>
<evidence type="ECO:0000313" key="8">
    <source>
        <dbReference type="Proteomes" id="UP001214553"/>
    </source>
</evidence>
<organism evidence="7 8">
    <name type="scientific">Microbacterium horticulturae</name>
    <dbReference type="NCBI Taxonomy" id="3028316"/>
    <lineage>
        <taxon>Bacteria</taxon>
        <taxon>Bacillati</taxon>
        <taxon>Actinomycetota</taxon>
        <taxon>Actinomycetes</taxon>
        <taxon>Micrococcales</taxon>
        <taxon>Microbacteriaceae</taxon>
        <taxon>Microbacterium</taxon>
    </lineage>
</organism>
<evidence type="ECO:0000256" key="1">
    <source>
        <dbReference type="ARBA" id="ARBA00011900"/>
    </source>
</evidence>
<dbReference type="SUPFAM" id="SSF53335">
    <property type="entry name" value="S-adenosyl-L-methionine-dependent methyltransferases"/>
    <property type="match status" value="1"/>
</dbReference>